<comment type="caution">
    <text evidence="4">The sequence shown here is derived from an EMBL/GenBank/DDBJ whole genome shotgun (WGS) entry which is preliminary data.</text>
</comment>
<dbReference type="EMBL" id="JBHYPX010000021">
    <property type="protein sequence ID" value="MFE1352891.1"/>
    <property type="molecule type" value="Genomic_DNA"/>
</dbReference>
<accession>A0ABW6GJJ5</accession>
<feature type="repeat" description="WD" evidence="3">
    <location>
        <begin position="893"/>
        <end position="937"/>
    </location>
</feature>
<dbReference type="SUPFAM" id="SSF52540">
    <property type="entry name" value="P-loop containing nucleoside triphosphate hydrolases"/>
    <property type="match status" value="1"/>
</dbReference>
<dbReference type="InterPro" id="IPR027417">
    <property type="entry name" value="P-loop_NTPase"/>
</dbReference>
<dbReference type="Gene3D" id="3.40.50.1460">
    <property type="match status" value="1"/>
</dbReference>
<dbReference type="InterPro" id="IPR015943">
    <property type="entry name" value="WD40/YVTN_repeat-like_dom_sf"/>
</dbReference>
<proteinExistence type="predicted"/>
<evidence type="ECO:0000256" key="1">
    <source>
        <dbReference type="ARBA" id="ARBA00022574"/>
    </source>
</evidence>
<protein>
    <recommendedName>
        <fullName evidence="6">Peptidase C14 caspase domain-containing protein</fullName>
    </recommendedName>
</protein>
<dbReference type="PROSITE" id="PS00678">
    <property type="entry name" value="WD_REPEATS_1"/>
    <property type="match status" value="2"/>
</dbReference>
<evidence type="ECO:0000256" key="3">
    <source>
        <dbReference type="PROSITE-ProRule" id="PRU00221"/>
    </source>
</evidence>
<gene>
    <name evidence="4" type="ORF">ACFW6T_12965</name>
</gene>
<evidence type="ECO:0008006" key="6">
    <source>
        <dbReference type="Google" id="ProtNLM"/>
    </source>
</evidence>
<dbReference type="InterPro" id="IPR001680">
    <property type="entry name" value="WD40_rpt"/>
</dbReference>
<keyword evidence="5" id="KW-1185">Reference proteome</keyword>
<dbReference type="Pfam" id="PF00400">
    <property type="entry name" value="WD40"/>
    <property type="match status" value="4"/>
</dbReference>
<feature type="repeat" description="WD" evidence="3">
    <location>
        <begin position="757"/>
        <end position="792"/>
    </location>
</feature>
<dbReference type="SUPFAM" id="SSF50998">
    <property type="entry name" value="Quinoprotein alcohol dehydrogenase-like"/>
    <property type="match status" value="1"/>
</dbReference>
<dbReference type="InterPro" id="IPR011047">
    <property type="entry name" value="Quinoprotein_ADH-like_sf"/>
</dbReference>
<sequence length="1427" mass="152545">MPESVRRVSELLRSLGHRQDLAELAGGGSSRQVSERLGEWRGSGEQLVLYWTGHGSVDAGRHFLVTADSPADGMSYVNAVPTEQLARLLAHTDFAQVLFLVDCCASGVAAAQIATAVSEVVSHTSASFPDRRFSVIASACGYESVEEGVFAEALEGLLRRGPDDRRWTEHDEVIRSDDLARALGRELGARDGATSYQAVGAPVPALRNPLHPGVRIPDEDVETKQRRRLRAGDVDQHLVLSARGIEVGETGWYFCGREHLLERVLGWLATADRGLFAVTGSPGTGKSALLGRIATLSVPDLREVAEHEGALADTRTALLPVLGSVDVATVCRHKTLPDVLLAVAEALQLPLPHDTGRLRPVDVVHAVGRLGRRIAFVVDGLDEAGASEAMLIAADLLRPLADLPGVRVLVGTRPEPAGRIPADARPERLGGLLHPLAPDQIAVLDHEPQTEQDLTAYALRRLLGADRSRPTPDEATARRWARTIARASAGVFLYARLATRALSSGTVPPVDGTDAPRQPHVGVEELLEHEFDRLPDPQRVRDLLRPLAWAEGAGLPRRDIWPRVATALATGGRTYHDEDISWLLQHVGFHLVESGESGQTVYRLHHQSLTDHFRRRSPDDSQALITRALSATVAAGSPDAWAEANPYLHQHLAAHARAAGLLPSLALDQGFLVHTDPTRTAAALTGLPDRFELPVARLYLRVAHRLHGLAPEERLRLLQMTAMVNEPELLPLLNGRTAVPVTVVAGSAPPRDFSVNLRGHVGPVTALVRVPLGNGRELLASAGGDGRVRLWDSLTCETVLVLAGAGATVTALACLDDGRGGRLLAAAAGAAVHVWSVPDGTPVAVLRGHTGRVLCLAAADAGPAGPAVLASAGKDRRIRLWDPYGRRPCRVLPAEHLGFVTALAFCRSADGRPLLLSGGADCTVRVWDVASDRPPARLHGHSAPVGALTGIGTLHGRRHAASGSEDGIVRVWDLDALRPAAEWPGRVGAVRSLTSLTGEDGTPELAVAGTEPRIVLVDPLRGVQRRLFDSRVDPEVSVGTPLHLPGGTHALEAVDQEAATGRIDCTYTLAPVASADRTPLIASGGWEGMLRLWHPALAGPPQQEGEDDRRSSSLCAVRTEDGWQLALDWSGALHLLDLDSGRTRTVHEVSDRLRALTTLTTPNGLPLVLALDGGRVGCHDARPGRSLPPDLRDFFATRARTDSAEHVATYVDGRRVAVLVICYAEGTDVLVWEPDRERLFCLAPLPGAPTPGVDADGTVLLACPDDEEGLTVLPLLREEPAFAERTERGSREAPEGFPLPLTSTLPPLWATLSGGRYALVTAAEDGITVTRVGAWQPVLLPDSPGPFDHWATMRVRDHDLVVTTSSDGNLRIWNPSVPDRPPLAVPLPGRATGLSTGAPDLVFLLLGDRWLGLRLTGPALADFARVP</sequence>
<keyword evidence="1 3" id="KW-0853">WD repeat</keyword>
<dbReference type="PROSITE" id="PS50082">
    <property type="entry name" value="WD_REPEATS_2"/>
    <property type="match status" value="4"/>
</dbReference>
<dbReference type="InterPro" id="IPR020472">
    <property type="entry name" value="WD40_PAC1"/>
</dbReference>
<organism evidence="4 5">
    <name type="scientific">Kitasatospora phosalacinea</name>
    <dbReference type="NCBI Taxonomy" id="2065"/>
    <lineage>
        <taxon>Bacteria</taxon>
        <taxon>Bacillati</taxon>
        <taxon>Actinomycetota</taxon>
        <taxon>Actinomycetes</taxon>
        <taxon>Kitasatosporales</taxon>
        <taxon>Streptomycetaceae</taxon>
        <taxon>Kitasatospora</taxon>
    </lineage>
</organism>
<feature type="repeat" description="WD" evidence="3">
    <location>
        <begin position="938"/>
        <end position="982"/>
    </location>
</feature>
<dbReference type="InterPro" id="IPR036322">
    <property type="entry name" value="WD40_repeat_dom_sf"/>
</dbReference>
<dbReference type="SMART" id="SM00320">
    <property type="entry name" value="WD40"/>
    <property type="match status" value="7"/>
</dbReference>
<dbReference type="PRINTS" id="PR00320">
    <property type="entry name" value="GPROTEINBRPT"/>
</dbReference>
<dbReference type="SUPFAM" id="SSF50978">
    <property type="entry name" value="WD40 repeat-like"/>
    <property type="match status" value="1"/>
</dbReference>
<dbReference type="PANTHER" id="PTHR19848:SF8">
    <property type="entry name" value="F-BOX AND WD REPEAT DOMAIN CONTAINING 7"/>
    <property type="match status" value="1"/>
</dbReference>
<reference evidence="4 5" key="1">
    <citation type="submission" date="2024-09" db="EMBL/GenBank/DDBJ databases">
        <title>The Natural Products Discovery Center: Release of the First 8490 Sequenced Strains for Exploring Actinobacteria Biosynthetic Diversity.</title>
        <authorList>
            <person name="Kalkreuter E."/>
            <person name="Kautsar S.A."/>
            <person name="Yang D."/>
            <person name="Bader C.D."/>
            <person name="Teijaro C.N."/>
            <person name="Fluegel L."/>
            <person name="Davis C.M."/>
            <person name="Simpson J.R."/>
            <person name="Lauterbach L."/>
            <person name="Steele A.D."/>
            <person name="Gui C."/>
            <person name="Meng S."/>
            <person name="Li G."/>
            <person name="Viehrig K."/>
            <person name="Ye F."/>
            <person name="Su P."/>
            <person name="Kiefer A.F."/>
            <person name="Nichols A."/>
            <person name="Cepeda A.J."/>
            <person name="Yan W."/>
            <person name="Fan B."/>
            <person name="Jiang Y."/>
            <person name="Adhikari A."/>
            <person name="Zheng C.-J."/>
            <person name="Schuster L."/>
            <person name="Cowan T.M."/>
            <person name="Smanski M.J."/>
            <person name="Chevrette M.G."/>
            <person name="De Carvalho L.P.S."/>
            <person name="Shen B."/>
        </authorList>
    </citation>
    <scope>NUCLEOTIDE SEQUENCE [LARGE SCALE GENOMIC DNA]</scope>
    <source>
        <strain evidence="4 5">NPDC058753</strain>
    </source>
</reference>
<evidence type="ECO:0000313" key="5">
    <source>
        <dbReference type="Proteomes" id="UP001599542"/>
    </source>
</evidence>
<dbReference type="InterPro" id="IPR019775">
    <property type="entry name" value="WD40_repeat_CS"/>
</dbReference>
<evidence type="ECO:0000256" key="2">
    <source>
        <dbReference type="ARBA" id="ARBA00022737"/>
    </source>
</evidence>
<keyword evidence="2" id="KW-0677">Repeat</keyword>
<evidence type="ECO:0000313" key="4">
    <source>
        <dbReference type="EMBL" id="MFE1352891.1"/>
    </source>
</evidence>
<feature type="repeat" description="WD" evidence="3">
    <location>
        <begin position="846"/>
        <end position="882"/>
    </location>
</feature>
<dbReference type="RefSeq" id="WP_380323245.1">
    <property type="nucleotide sequence ID" value="NZ_JBHYPW010000020.1"/>
</dbReference>
<dbReference type="Proteomes" id="UP001599542">
    <property type="component" value="Unassembled WGS sequence"/>
</dbReference>
<dbReference type="Gene3D" id="2.130.10.10">
    <property type="entry name" value="YVTN repeat-like/Quinoprotein amine dehydrogenase"/>
    <property type="match status" value="2"/>
</dbReference>
<dbReference type="PROSITE" id="PS50294">
    <property type="entry name" value="WD_REPEATS_REGION"/>
    <property type="match status" value="2"/>
</dbReference>
<name>A0ABW6GJJ5_9ACTN</name>
<dbReference type="PANTHER" id="PTHR19848">
    <property type="entry name" value="WD40 REPEAT PROTEIN"/>
    <property type="match status" value="1"/>
</dbReference>